<dbReference type="InterPro" id="IPR012547">
    <property type="entry name" value="PDDEXK_9"/>
</dbReference>
<evidence type="ECO:0000259" key="1">
    <source>
        <dbReference type="Pfam" id="PF09820"/>
    </source>
</evidence>
<evidence type="ECO:0000313" key="2">
    <source>
        <dbReference type="EMBL" id="CUO07597.1"/>
    </source>
</evidence>
<dbReference type="Proteomes" id="UP000095706">
    <property type="component" value="Unassembled WGS sequence"/>
</dbReference>
<name>A0A174C456_9FIRM</name>
<sequence>MTSAISIGKQDFASLRENHYFYVDKTDFIRQWWESGDDITLITRPRRFGKTLNMSMLNCFFSRQYAEKGTIFEGLSIWKQEKYRRLQGTYPVIFLSFADVKQNNYQDAVQKIKNIIVDAYRQHRYLEQEECFTQNEKQQMLEITEKMSNVTAQDALKNLSSYLNLLYGKKVLIFLDEYDTPMQEAYIHGYWDEFVGFMRSLFNATFKTNPYLERAVMTGITRISKESVFSDLNNLTVITTTSDAYADCFGFTEEEVFQSLDQFGMPEKKDLVKQWYDGFCFGTHRDIYNPWSITNYLKEKKLRPYWAATSSNGLISKLLQSASANMKEELEKLINRQQIVVNFDEQIIFGQLEQDESAVWSLLVASGYLKVEEIEYRGLTLEPWYSLSITNLETVSMFSNMFKSWFAAASANYNEFIKALLNGDVKAMNLYMNDIALATFSNFDAGKHASERSQPERFYHGFVLGLLVEVRDLYEVRSNRESGYGRYDVILIPRNLDRDAMILEFKVKETEEKTLQETVQKALAQIEIKKYDAELKERGIPKERIRHYGFAFEGKKVLIG</sequence>
<dbReference type="Pfam" id="PF08011">
    <property type="entry name" value="PDDEXK_9"/>
    <property type="match status" value="1"/>
</dbReference>
<dbReference type="EMBL" id="CYYV01000005">
    <property type="protein sequence ID" value="CUO07597.1"/>
    <property type="molecule type" value="Genomic_DNA"/>
</dbReference>
<dbReference type="RefSeq" id="WP_055227069.1">
    <property type="nucleotide sequence ID" value="NZ_CYYV01000005.1"/>
</dbReference>
<organism evidence="2 3">
    <name type="scientific">Fusicatenibacter saccharivorans</name>
    <dbReference type="NCBI Taxonomy" id="1150298"/>
    <lineage>
        <taxon>Bacteria</taxon>
        <taxon>Bacillati</taxon>
        <taxon>Bacillota</taxon>
        <taxon>Clostridia</taxon>
        <taxon>Lachnospirales</taxon>
        <taxon>Lachnospiraceae</taxon>
        <taxon>Fusicatenibacter</taxon>
    </lineage>
</organism>
<proteinExistence type="predicted"/>
<dbReference type="Gene3D" id="3.40.50.300">
    <property type="entry name" value="P-loop containing nucleotide triphosphate hydrolases"/>
    <property type="match status" value="1"/>
</dbReference>
<evidence type="ECO:0000313" key="3">
    <source>
        <dbReference type="Proteomes" id="UP000095706"/>
    </source>
</evidence>
<dbReference type="PANTHER" id="PTHR34825">
    <property type="entry name" value="CONSERVED PROTEIN, WITH A WEAK D-GALACTARATE DEHYDRATASE/ALTRONATE HYDROLASE DOMAIN"/>
    <property type="match status" value="1"/>
</dbReference>
<dbReference type="InterPro" id="IPR027417">
    <property type="entry name" value="P-loop_NTPase"/>
</dbReference>
<feature type="domain" description="AAA-ATPase-like" evidence="1">
    <location>
        <begin position="7"/>
        <end position="229"/>
    </location>
</feature>
<dbReference type="SUPFAM" id="SSF52540">
    <property type="entry name" value="P-loop containing nucleoside triphosphate hydrolases"/>
    <property type="match status" value="1"/>
</dbReference>
<dbReference type="AlphaFoldDB" id="A0A174C456"/>
<dbReference type="InterPro" id="IPR018631">
    <property type="entry name" value="AAA-ATPase-like_dom"/>
</dbReference>
<protein>
    <submittedName>
        <fullName evidence="2">Predicted AAA-ATPase</fullName>
    </submittedName>
</protein>
<dbReference type="Pfam" id="PF09820">
    <property type="entry name" value="AAA-ATPase_like"/>
    <property type="match status" value="1"/>
</dbReference>
<accession>A0A174C456</accession>
<gene>
    <name evidence="2" type="ORF">ERS852406_01223</name>
</gene>
<dbReference type="PANTHER" id="PTHR34825:SF1">
    <property type="entry name" value="AAA-ATPASE-LIKE DOMAIN-CONTAINING PROTEIN"/>
    <property type="match status" value="1"/>
</dbReference>
<reference evidence="2 3" key="1">
    <citation type="submission" date="2015-09" db="EMBL/GenBank/DDBJ databases">
        <authorList>
            <consortium name="Pathogen Informatics"/>
        </authorList>
    </citation>
    <scope>NUCLEOTIDE SEQUENCE [LARGE SCALE GENOMIC DNA]</scope>
    <source>
        <strain evidence="2 3">2789STDY5608849</strain>
    </source>
</reference>